<comment type="caution">
    <text evidence="1">The sequence shown here is derived from an EMBL/GenBank/DDBJ whole genome shotgun (WGS) entry which is preliminary data.</text>
</comment>
<name>A0ABQ1LQF0_9PROT</name>
<keyword evidence="2" id="KW-1185">Reference proteome</keyword>
<sequence length="161" mass="17686">MQELSDLDGISPARHILLIDQINGIRLKQGAHILKALNKRMNTCGVMFFASDDETATDPDMPATKEAVRKVDADKILILKNRMSLYNVAGLADEKLVTYIYDVSKARYVWAGELAIAIPHTSLMGIPLDSHEDAAGEIADQVVKSLSAKKLVPECSRQARP</sequence>
<dbReference type="RefSeq" id="WP_188425677.1">
    <property type="nucleotide sequence ID" value="NZ_BMCH01000002.1"/>
</dbReference>
<protein>
    <submittedName>
        <fullName evidence="1">Uncharacterized protein</fullName>
    </submittedName>
</protein>
<evidence type="ECO:0000313" key="1">
    <source>
        <dbReference type="EMBL" id="GGC26477.1"/>
    </source>
</evidence>
<dbReference type="Proteomes" id="UP000637769">
    <property type="component" value="Unassembled WGS sequence"/>
</dbReference>
<gene>
    <name evidence="1" type="ORF">GCM10007207_09880</name>
</gene>
<organism evidence="1 2">
    <name type="scientific">Asaia siamensis</name>
    <dbReference type="NCBI Taxonomy" id="110479"/>
    <lineage>
        <taxon>Bacteria</taxon>
        <taxon>Pseudomonadati</taxon>
        <taxon>Pseudomonadota</taxon>
        <taxon>Alphaproteobacteria</taxon>
        <taxon>Acetobacterales</taxon>
        <taxon>Acetobacteraceae</taxon>
        <taxon>Asaia</taxon>
    </lineage>
</organism>
<proteinExistence type="predicted"/>
<reference evidence="2" key="1">
    <citation type="journal article" date="2019" name="Int. J. Syst. Evol. Microbiol.">
        <title>The Global Catalogue of Microorganisms (GCM) 10K type strain sequencing project: providing services to taxonomists for standard genome sequencing and annotation.</title>
        <authorList>
            <consortium name="The Broad Institute Genomics Platform"/>
            <consortium name="The Broad Institute Genome Sequencing Center for Infectious Disease"/>
            <person name="Wu L."/>
            <person name="Ma J."/>
        </authorList>
    </citation>
    <scope>NUCLEOTIDE SEQUENCE [LARGE SCALE GENOMIC DNA]</scope>
    <source>
        <strain evidence="2">CCM 7132</strain>
    </source>
</reference>
<evidence type="ECO:0000313" key="2">
    <source>
        <dbReference type="Proteomes" id="UP000637769"/>
    </source>
</evidence>
<accession>A0ABQ1LQF0</accession>
<dbReference type="EMBL" id="BMCH01000002">
    <property type="protein sequence ID" value="GGC26477.1"/>
    <property type="molecule type" value="Genomic_DNA"/>
</dbReference>